<feature type="transmembrane region" description="Helical" evidence="14">
    <location>
        <begin position="412"/>
        <end position="437"/>
    </location>
</feature>
<evidence type="ECO:0000256" key="2">
    <source>
        <dbReference type="ARBA" id="ARBA00006434"/>
    </source>
</evidence>
<evidence type="ECO:0000256" key="6">
    <source>
        <dbReference type="ARBA" id="ARBA00022989"/>
    </source>
</evidence>
<dbReference type="InterPro" id="IPR018212">
    <property type="entry name" value="Na/solute_symporter_CS"/>
</dbReference>
<keyword evidence="5 14" id="KW-0812">Transmembrane</keyword>
<keyword evidence="10" id="KW-0325">Glycoprotein</keyword>
<evidence type="ECO:0000256" key="10">
    <source>
        <dbReference type="ARBA" id="ARBA00023180"/>
    </source>
</evidence>
<keyword evidence="7" id="KW-0915">Sodium</keyword>
<keyword evidence="6 14" id="KW-1133">Transmembrane helix</keyword>
<feature type="transmembrane region" description="Helical" evidence="14">
    <location>
        <begin position="343"/>
        <end position="366"/>
    </location>
</feature>
<dbReference type="GO" id="GO:0015075">
    <property type="term" value="F:monoatomic ion transmembrane transporter activity"/>
    <property type="evidence" value="ECO:0007669"/>
    <property type="project" value="UniProtKB-ARBA"/>
</dbReference>
<dbReference type="GO" id="GO:0098660">
    <property type="term" value="P:inorganic ion transmembrane transport"/>
    <property type="evidence" value="ECO:0007669"/>
    <property type="project" value="UniProtKB-ARBA"/>
</dbReference>
<evidence type="ECO:0000256" key="14">
    <source>
        <dbReference type="SAM" id="Phobius"/>
    </source>
</evidence>
<evidence type="ECO:0000256" key="13">
    <source>
        <dbReference type="RuleBase" id="RU362091"/>
    </source>
</evidence>
<dbReference type="InterPro" id="IPR051163">
    <property type="entry name" value="Sodium:Solute_Symporter_SSF"/>
</dbReference>
<evidence type="ECO:0000313" key="15">
    <source>
        <dbReference type="EMBL" id="KAJ8040725.1"/>
    </source>
</evidence>
<dbReference type="AlphaFoldDB" id="A0A9Q1HC82"/>
<evidence type="ECO:0000256" key="1">
    <source>
        <dbReference type="ARBA" id="ARBA00004651"/>
    </source>
</evidence>
<feature type="transmembrane region" description="Helical" evidence="14">
    <location>
        <begin position="530"/>
        <end position="550"/>
    </location>
</feature>
<dbReference type="GO" id="GO:0006814">
    <property type="term" value="P:sodium ion transport"/>
    <property type="evidence" value="ECO:0007669"/>
    <property type="project" value="UniProtKB-KW"/>
</dbReference>
<dbReference type="GO" id="GO:0005886">
    <property type="term" value="C:plasma membrane"/>
    <property type="evidence" value="ECO:0007669"/>
    <property type="project" value="UniProtKB-SubCell"/>
</dbReference>
<evidence type="ECO:0000256" key="8">
    <source>
        <dbReference type="ARBA" id="ARBA00023065"/>
    </source>
</evidence>
<dbReference type="PROSITE" id="PS50283">
    <property type="entry name" value="NA_SOLUT_SYMP_3"/>
    <property type="match status" value="1"/>
</dbReference>
<sequence>MAASLYSLSALDYVIIVGTFSVSAFIGVFFACFGGRQKTSEEYFLGNRRMGVIPVIISMTVTVMSAITYLGVPGEVYMLGPKFGLMFVSKFVVAFLTTTFFLPVFYRLRIVSVYEYYDRRFNVAVRYSILVAEFAHAMLYCGVVIYIPSLALSTITGVNLSLCVIAVGAVCTFYTTIGGFKAVSKTNFTCIFLTQAAVMTVGFLLIIVVGTVRIGGAAEGWRLAKEGQRTQLVDFSLDPTVRYTFWTIMVGGSFMYLMINGSKQAVIQRFNSCKTETQAKVVAWFGIVGMGVVEMLAVICGMVVYAWYAHCDPITSGRIISRDQLIPLVVMDLFHDVPGLPGIAIAGAFCASLSSVSSLINSLAAITGETLVKSRWKSMSESFYAKVVKLISAGYGVIGICVGLLSSSLGTVIQIVLSLGGIFGGPGLGVMCLGIFVPRADSRSALCGLIVAVAVGLTLEVGARMTGSRAQPNLPLSVEGCEALNVTSDFATSIVMPTTEDRNYYATNTPVYPPHSNESTRIGFFAISNLHYSTISTLVTVLVGLLVSYLPGNKSESDPAFFTPFIQKYYFNNKGTTLKTVDVDKEEISEDEPHEMNEFLKKS</sequence>
<proteinExistence type="inferred from homology"/>
<protein>
    <submittedName>
        <fullName evidence="15">Sodium-coupled monocarboxylate transporter 1</fullName>
    </submittedName>
</protein>
<evidence type="ECO:0000256" key="4">
    <source>
        <dbReference type="ARBA" id="ARBA00022475"/>
    </source>
</evidence>
<evidence type="ECO:0000256" key="5">
    <source>
        <dbReference type="ARBA" id="ARBA00022692"/>
    </source>
</evidence>
<dbReference type="Pfam" id="PF00474">
    <property type="entry name" value="SSF"/>
    <property type="match status" value="1"/>
</dbReference>
<evidence type="ECO:0000256" key="9">
    <source>
        <dbReference type="ARBA" id="ARBA00023136"/>
    </source>
</evidence>
<keyword evidence="9 14" id="KW-0472">Membrane</keyword>
<evidence type="ECO:0000256" key="7">
    <source>
        <dbReference type="ARBA" id="ARBA00023053"/>
    </source>
</evidence>
<feature type="transmembrane region" description="Helical" evidence="14">
    <location>
        <begin position="13"/>
        <end position="32"/>
    </location>
</feature>
<feature type="transmembrane region" description="Helical" evidence="14">
    <location>
        <begin position="243"/>
        <end position="260"/>
    </location>
</feature>
<evidence type="ECO:0000256" key="11">
    <source>
        <dbReference type="ARBA" id="ARBA00023201"/>
    </source>
</evidence>
<comment type="caution">
    <text evidence="15">The sequence shown here is derived from an EMBL/GenBank/DDBJ whole genome shotgun (WGS) entry which is preliminary data.</text>
</comment>
<feature type="transmembrane region" description="Helical" evidence="14">
    <location>
        <begin position="192"/>
        <end position="214"/>
    </location>
</feature>
<keyword evidence="8" id="KW-0406">Ion transport</keyword>
<evidence type="ECO:0000256" key="12">
    <source>
        <dbReference type="ARBA" id="ARBA00036099"/>
    </source>
</evidence>
<dbReference type="EMBL" id="JAIZAY010000006">
    <property type="protein sequence ID" value="KAJ8040725.1"/>
    <property type="molecule type" value="Genomic_DNA"/>
</dbReference>
<dbReference type="PROSITE" id="PS00456">
    <property type="entry name" value="NA_SOLUT_SYMP_1"/>
    <property type="match status" value="1"/>
</dbReference>
<dbReference type="InterPro" id="IPR001734">
    <property type="entry name" value="Na/solute_symporter"/>
</dbReference>
<name>A0A9Q1HC82_HOLLE</name>
<dbReference type="Gene3D" id="1.20.1730.10">
    <property type="entry name" value="Sodium/glucose cotransporter"/>
    <property type="match status" value="1"/>
</dbReference>
<keyword evidence="3" id="KW-0813">Transport</keyword>
<dbReference type="InterPro" id="IPR038377">
    <property type="entry name" value="Na/Glc_symporter_sf"/>
</dbReference>
<keyword evidence="4" id="KW-1003">Cell membrane</keyword>
<organism evidence="15 16">
    <name type="scientific">Holothuria leucospilota</name>
    <name type="common">Black long sea cucumber</name>
    <name type="synonym">Mertensiothuria leucospilota</name>
    <dbReference type="NCBI Taxonomy" id="206669"/>
    <lineage>
        <taxon>Eukaryota</taxon>
        <taxon>Metazoa</taxon>
        <taxon>Echinodermata</taxon>
        <taxon>Eleutherozoa</taxon>
        <taxon>Echinozoa</taxon>
        <taxon>Holothuroidea</taxon>
        <taxon>Aspidochirotacea</taxon>
        <taxon>Aspidochirotida</taxon>
        <taxon>Holothuriidae</taxon>
        <taxon>Holothuria</taxon>
    </lineage>
</organism>
<evidence type="ECO:0000256" key="3">
    <source>
        <dbReference type="ARBA" id="ARBA00022448"/>
    </source>
</evidence>
<comment type="similarity">
    <text evidence="2 13">Belongs to the sodium:solute symporter (SSF) (TC 2.A.21) family.</text>
</comment>
<accession>A0A9Q1HC82</accession>
<dbReference type="PANTHER" id="PTHR42985:SF40">
    <property type="entry name" value="LD47995P-RELATED"/>
    <property type="match status" value="1"/>
</dbReference>
<feature type="transmembrane region" description="Helical" evidence="14">
    <location>
        <begin position="387"/>
        <end position="406"/>
    </location>
</feature>
<keyword evidence="11" id="KW-0739">Sodium transport</keyword>
<feature type="transmembrane region" description="Helical" evidence="14">
    <location>
        <begin position="84"/>
        <end position="106"/>
    </location>
</feature>
<feature type="transmembrane region" description="Helical" evidence="14">
    <location>
        <begin position="52"/>
        <end position="72"/>
    </location>
</feature>
<evidence type="ECO:0000313" key="16">
    <source>
        <dbReference type="Proteomes" id="UP001152320"/>
    </source>
</evidence>
<feature type="transmembrane region" description="Helical" evidence="14">
    <location>
        <begin position="444"/>
        <end position="463"/>
    </location>
</feature>
<feature type="transmembrane region" description="Helical" evidence="14">
    <location>
        <begin position="159"/>
        <end position="180"/>
    </location>
</feature>
<gene>
    <name evidence="15" type="ORF">HOLleu_15111</name>
</gene>
<keyword evidence="16" id="KW-1185">Reference proteome</keyword>
<reference evidence="15" key="1">
    <citation type="submission" date="2021-10" db="EMBL/GenBank/DDBJ databases">
        <title>Tropical sea cucumber genome reveals ecological adaptation and Cuvierian tubules defense mechanism.</title>
        <authorList>
            <person name="Chen T."/>
        </authorList>
    </citation>
    <scope>NUCLEOTIDE SEQUENCE</scope>
    <source>
        <strain evidence="15">Nanhai2018</strain>
        <tissue evidence="15">Muscle</tissue>
    </source>
</reference>
<comment type="catalytic activity">
    <reaction evidence="12">
        <text>iodide(out) + 2 Na(+)(out) = iodide(in) + 2 Na(+)(in)</text>
        <dbReference type="Rhea" id="RHEA:71207"/>
        <dbReference type="ChEBI" id="CHEBI:16382"/>
        <dbReference type="ChEBI" id="CHEBI:29101"/>
    </reaction>
</comment>
<dbReference type="NCBIfam" id="TIGR00813">
    <property type="entry name" value="sss"/>
    <property type="match status" value="1"/>
</dbReference>
<comment type="subcellular location">
    <subcellularLocation>
        <location evidence="1">Cell membrane</location>
        <topology evidence="1">Multi-pass membrane protein</topology>
    </subcellularLocation>
</comment>
<dbReference type="GO" id="GO:0015293">
    <property type="term" value="F:symporter activity"/>
    <property type="evidence" value="ECO:0007669"/>
    <property type="project" value="TreeGrafter"/>
</dbReference>
<feature type="transmembrane region" description="Helical" evidence="14">
    <location>
        <begin position="281"/>
        <end position="308"/>
    </location>
</feature>
<dbReference type="Proteomes" id="UP001152320">
    <property type="component" value="Chromosome 6"/>
</dbReference>
<dbReference type="OrthoDB" id="6132759at2759"/>
<feature type="transmembrane region" description="Helical" evidence="14">
    <location>
        <begin position="127"/>
        <end position="147"/>
    </location>
</feature>
<dbReference type="PANTHER" id="PTHR42985">
    <property type="entry name" value="SODIUM-COUPLED MONOCARBOXYLATE TRANSPORTER"/>
    <property type="match status" value="1"/>
</dbReference>